<reference evidence="2" key="1">
    <citation type="submission" date="2021-02" db="EMBL/GenBank/DDBJ databases">
        <authorList>
            <person name="Dougan E. K."/>
            <person name="Rhodes N."/>
            <person name="Thang M."/>
            <person name="Chan C."/>
        </authorList>
    </citation>
    <scope>NUCLEOTIDE SEQUENCE</scope>
</reference>
<accession>A0A812LE24</accession>
<feature type="compositionally biased region" description="Basic and acidic residues" evidence="1">
    <location>
        <begin position="350"/>
        <end position="368"/>
    </location>
</feature>
<feature type="compositionally biased region" description="Basic residues" evidence="1">
    <location>
        <begin position="396"/>
        <end position="407"/>
    </location>
</feature>
<name>A0A812LE24_9DINO</name>
<dbReference type="EMBL" id="CAJNDS010001040">
    <property type="protein sequence ID" value="CAE7245061.1"/>
    <property type="molecule type" value="Genomic_DNA"/>
</dbReference>
<dbReference type="AlphaFoldDB" id="A0A812LE24"/>
<evidence type="ECO:0000313" key="2">
    <source>
        <dbReference type="EMBL" id="CAE7245061.1"/>
    </source>
</evidence>
<evidence type="ECO:0000313" key="3">
    <source>
        <dbReference type="Proteomes" id="UP000604046"/>
    </source>
</evidence>
<sequence length="763" mass="85936">SVMEGSDGDGQDAQASRRRARAYVPLDCKIYTRAALSDARSEKDKLRKAARAWSSENEILVGAFSTPREQGDASFVTTAFCMSCTNCREGNGKTFRFQGAWLEQGQMYRLSICTSGEHKGEPVRRRGKKKPVQVMPTNEERRKVVAAADALQERGLKATASSVSVFLGEDRVAAEATRAILRHRRGRQGGATKLFQESQPEFLTWSERRSDTVKDVLMKPFSYVILILGFFEALEQLGASKICLAADFTHSLELMSFRWGVVSLVLYRCLGGSWRRTPWPLAFVCYAVEASAGYLKVFQAVQTELARRGMANVVCQVNCDYFTGSRTACERVWPRAQVVNDLEHLRRNLLGNDRRGKKQETRDGEEPARPPPRARGARGRAVAPARRAGRSGGRGGRGRGGRGRGRGRGLGVAPHLIKYPVWAVLNNITHLALCPTIIMFHILAKTLFLRMKFCWGEEKFMQYVQEQYFVQDSGLQEDLIWSARWWVGVGSKAQTGHPCTQQAAEAANSKIKTDVRGQGPAKTHKMVAENLLKASVLWTSDIHEADRLAGSQAPLSLMAPPDCLTAERPRRPDDWMLEPRGARHRRPFGDLEYFPPIPHLLRRIQAPGSQFVEMDDGEGRNTRWACLAVNKPRVVPRGTLQRMRRLLQARKEARLLSALEAEGILQDAGESAHPSAPKKVNWDRYSEFWSTFCCVWHTEGNDSCRCTCWMWTWDGQCPHSYALEEHWQLHHHVPPVVPDVVQAARDVRHSDDEGPARQRRRRG</sequence>
<keyword evidence="3" id="KW-1185">Reference proteome</keyword>
<proteinExistence type="predicted"/>
<gene>
    <name evidence="2" type="primary">HERC1</name>
    <name evidence="2" type="ORF">SNAT2548_LOCUS11526</name>
</gene>
<feature type="non-terminal residue" evidence="2">
    <location>
        <position position="763"/>
    </location>
</feature>
<organism evidence="2 3">
    <name type="scientific">Symbiodinium natans</name>
    <dbReference type="NCBI Taxonomy" id="878477"/>
    <lineage>
        <taxon>Eukaryota</taxon>
        <taxon>Sar</taxon>
        <taxon>Alveolata</taxon>
        <taxon>Dinophyceae</taxon>
        <taxon>Suessiales</taxon>
        <taxon>Symbiodiniaceae</taxon>
        <taxon>Symbiodinium</taxon>
    </lineage>
</organism>
<dbReference type="Proteomes" id="UP000604046">
    <property type="component" value="Unassembled WGS sequence"/>
</dbReference>
<evidence type="ECO:0000256" key="1">
    <source>
        <dbReference type="SAM" id="MobiDB-lite"/>
    </source>
</evidence>
<protein>
    <submittedName>
        <fullName evidence="2">HERC1 protein</fullName>
    </submittedName>
</protein>
<comment type="caution">
    <text evidence="2">The sequence shown here is derived from an EMBL/GenBank/DDBJ whole genome shotgun (WGS) entry which is preliminary data.</text>
</comment>
<feature type="region of interest" description="Disordered" evidence="1">
    <location>
        <begin position="350"/>
        <end position="407"/>
    </location>
</feature>